<dbReference type="InterPro" id="IPR000477">
    <property type="entry name" value="RT_dom"/>
</dbReference>
<dbReference type="PANTHER" id="PTHR33116">
    <property type="entry name" value="REVERSE TRANSCRIPTASE ZINC-BINDING DOMAIN-CONTAINING PROTEIN-RELATED-RELATED"/>
    <property type="match status" value="1"/>
</dbReference>
<dbReference type="AlphaFoldDB" id="A0AAN7ELX7"/>
<dbReference type="SUPFAM" id="SSF56219">
    <property type="entry name" value="DNase I-like"/>
    <property type="match status" value="1"/>
</dbReference>
<evidence type="ECO:0000313" key="3">
    <source>
        <dbReference type="Proteomes" id="UP001324115"/>
    </source>
</evidence>
<name>A0AAN7ELX7_QUERU</name>
<gene>
    <name evidence="2" type="ORF">RGQ29_031362</name>
</gene>
<comment type="caution">
    <text evidence="2">The sequence shown here is derived from an EMBL/GenBank/DDBJ whole genome shotgun (WGS) entry which is preliminary data.</text>
</comment>
<protein>
    <recommendedName>
        <fullName evidence="1">Reverse transcriptase domain-containing protein</fullName>
    </recommendedName>
</protein>
<proteinExistence type="predicted"/>
<sequence>MVAELQSIASKVLKDKLCGGYIYQELGNMNQDSGMDGSSLKKPKSTWTRINQMDFGLGGISKAFMLPTIGKRYSKSDIKEGKDEAHDTRVVKRGKVGNDVKHPDLGGGLALLWKNDINMEVVNYTTNHVLAKIIEEDRFVWYMIGFYGWPNAQQKFKSWKLLAYLKNFVDGPWLCVGDFNAILNASEKLSIRQPQSSQINEFQEALELCQLEDLGYKGYPYTWTSKRPEDANTKMEKFQMSTIVHLPPHALDHLPIIVQVQTFSHKQQRFYRCFKFKENWLLWDDCEVVVQEALNTVGSRESGLAAIKEKISACGNRLDSLNRADCTDVGQAEYLEEIYWAQRSRLAWLKHEDKNTKFFHLKASQKRRRNHIKGIKNLQEHWVEEVKDIAKVAIEYFDNLFSAGSCNQMEECLETISAKVTPDMQNPLSNDFTAKEIKTAVPDGINALFYQNFWHVVGKDVVTAVLDFLNDGILLPALNHTDIVLIPKIISNVLANRLKQSAFVPGHLITDNVLVAYETLHTMHSRKKGKIGSLALKLDVKKWIDRVMSCVTTSSFYILINWKPYGNVLPSRGLHQGDPLSPYLFLLIHGVSICRGAPRVSNLLFVDDSLLFCRATHNEVETISEILQTYANASGQCINLEKSSIYFSSNTSDRRIKYHTFSYLKDRIWKKLQGWKGMIVFQLPMKLCDELDTMCAKFCHWKNWEKLTLSKKDGGMAMLAKQGWRLLHDTNSLVYWCFKARYFPRSHFINAKKSPNCSFVWKSIMAALPTLKSGCCRVGSVHSIRVLRDKRIPNYPTNSIIHSTKEDIRDALVSDLINQELHLWRSDFIMEMFEKEDAKAICRIPLSRRYVEDSIVWLPNKKRMFTVKFVYKVTRELMRGGNVAKSSKGCVGKRVWATLWKLRIPNKIKMNLAKRRIIEEATCPICTRFVETVVHVLWECDAALDVWAGSLKSLQKGVHGMIDMFQLLEYLMEWLALEDLELVLVQAWLSWNQRNRVRWNIS</sequence>
<keyword evidence="3" id="KW-1185">Reference proteome</keyword>
<dbReference type="PROSITE" id="PS50878">
    <property type="entry name" value="RT_POL"/>
    <property type="match status" value="1"/>
</dbReference>
<organism evidence="2 3">
    <name type="scientific">Quercus rubra</name>
    <name type="common">Northern red oak</name>
    <name type="synonym">Quercus borealis</name>
    <dbReference type="NCBI Taxonomy" id="3512"/>
    <lineage>
        <taxon>Eukaryota</taxon>
        <taxon>Viridiplantae</taxon>
        <taxon>Streptophyta</taxon>
        <taxon>Embryophyta</taxon>
        <taxon>Tracheophyta</taxon>
        <taxon>Spermatophyta</taxon>
        <taxon>Magnoliopsida</taxon>
        <taxon>eudicotyledons</taxon>
        <taxon>Gunneridae</taxon>
        <taxon>Pentapetalae</taxon>
        <taxon>rosids</taxon>
        <taxon>fabids</taxon>
        <taxon>Fagales</taxon>
        <taxon>Fagaceae</taxon>
        <taxon>Quercus</taxon>
    </lineage>
</organism>
<dbReference type="Proteomes" id="UP001324115">
    <property type="component" value="Unassembled WGS sequence"/>
</dbReference>
<evidence type="ECO:0000313" key="2">
    <source>
        <dbReference type="EMBL" id="KAK4573369.1"/>
    </source>
</evidence>
<accession>A0AAN7ELX7</accession>
<evidence type="ECO:0000259" key="1">
    <source>
        <dbReference type="PROSITE" id="PS50878"/>
    </source>
</evidence>
<dbReference type="Pfam" id="PF00078">
    <property type="entry name" value="RVT_1"/>
    <property type="match status" value="1"/>
</dbReference>
<reference evidence="2 3" key="1">
    <citation type="journal article" date="2023" name="G3 (Bethesda)">
        <title>A haplotype-resolved chromosome-scale genome for Quercus rubra L. provides insights into the genetics of adaptive traits for red oak species.</title>
        <authorList>
            <person name="Kapoor B."/>
            <person name="Jenkins J."/>
            <person name="Schmutz J."/>
            <person name="Zhebentyayeva T."/>
            <person name="Kuelheim C."/>
            <person name="Coggeshall M."/>
            <person name="Heim C."/>
            <person name="Lasky J.R."/>
            <person name="Leites L."/>
            <person name="Islam-Faridi N."/>
            <person name="Romero-Severson J."/>
            <person name="DeLeo V.L."/>
            <person name="Lucas S.M."/>
            <person name="Lazic D."/>
            <person name="Gailing O."/>
            <person name="Carlson J."/>
            <person name="Staton M."/>
        </authorList>
    </citation>
    <scope>NUCLEOTIDE SEQUENCE [LARGE SCALE GENOMIC DNA]</scope>
    <source>
        <strain evidence="2">Pseudo-F2</strain>
    </source>
</reference>
<dbReference type="EMBL" id="JAXUIC010000009">
    <property type="protein sequence ID" value="KAK4573369.1"/>
    <property type="molecule type" value="Genomic_DNA"/>
</dbReference>
<dbReference type="InterPro" id="IPR036691">
    <property type="entry name" value="Endo/exonu/phosph_ase_sf"/>
</dbReference>
<feature type="domain" description="Reverse transcriptase" evidence="1">
    <location>
        <begin position="467"/>
        <end position="680"/>
    </location>
</feature>
<dbReference type="PANTHER" id="PTHR33116:SF86">
    <property type="entry name" value="REVERSE TRANSCRIPTASE DOMAIN-CONTAINING PROTEIN"/>
    <property type="match status" value="1"/>
</dbReference>
<dbReference type="Gene3D" id="3.60.10.10">
    <property type="entry name" value="Endonuclease/exonuclease/phosphatase"/>
    <property type="match status" value="1"/>
</dbReference>
<dbReference type="CDD" id="cd01650">
    <property type="entry name" value="RT_nLTR_like"/>
    <property type="match status" value="1"/>
</dbReference>